<dbReference type="GO" id="GO:0003700">
    <property type="term" value="F:DNA-binding transcription factor activity"/>
    <property type="evidence" value="ECO:0007669"/>
    <property type="project" value="InterPro"/>
</dbReference>
<evidence type="ECO:0000313" key="4">
    <source>
        <dbReference type="Proteomes" id="UP000326198"/>
    </source>
</evidence>
<dbReference type="PANTHER" id="PTHR40618:SF1">
    <property type="entry name" value="B-ZIP TRANSCRIPTION FACTOR (EUROFUNG)"/>
    <property type="match status" value="1"/>
</dbReference>
<dbReference type="InterPro" id="IPR046347">
    <property type="entry name" value="bZIP_sf"/>
</dbReference>
<dbReference type="OrthoDB" id="3555317at2759"/>
<dbReference type="PANTHER" id="PTHR40618">
    <property type="entry name" value="B-ZIP TRANSCRIPTION FACTOR (EUROFUNG)-RELATED"/>
    <property type="match status" value="1"/>
</dbReference>
<feature type="compositionally biased region" description="Low complexity" evidence="2">
    <location>
        <begin position="83"/>
        <end position="92"/>
    </location>
</feature>
<feature type="compositionally biased region" description="Basic and acidic residues" evidence="2">
    <location>
        <begin position="113"/>
        <end position="127"/>
    </location>
</feature>
<feature type="compositionally biased region" description="Polar residues" evidence="2">
    <location>
        <begin position="206"/>
        <end position="220"/>
    </location>
</feature>
<evidence type="ECO:0000256" key="2">
    <source>
        <dbReference type="SAM" id="MobiDB-lite"/>
    </source>
</evidence>
<feature type="compositionally biased region" description="Low complexity" evidence="2">
    <location>
        <begin position="7"/>
        <end position="36"/>
    </location>
</feature>
<reference evidence="3 4" key="1">
    <citation type="submission" date="2019-04" db="EMBL/GenBank/DDBJ databases">
        <title>Friends and foes A comparative genomics studyof 23 Aspergillus species from section Flavi.</title>
        <authorList>
            <consortium name="DOE Joint Genome Institute"/>
            <person name="Kjaerbolling I."/>
            <person name="Vesth T."/>
            <person name="Frisvad J.C."/>
            <person name="Nybo J.L."/>
            <person name="Theobald S."/>
            <person name="Kildgaard S."/>
            <person name="Isbrandt T."/>
            <person name="Kuo A."/>
            <person name="Sato A."/>
            <person name="Lyhne E.K."/>
            <person name="Kogle M.E."/>
            <person name="Wiebenga A."/>
            <person name="Kun R.S."/>
            <person name="Lubbers R.J."/>
            <person name="Makela M.R."/>
            <person name="Barry K."/>
            <person name="Chovatia M."/>
            <person name="Clum A."/>
            <person name="Daum C."/>
            <person name="Haridas S."/>
            <person name="He G."/>
            <person name="LaButti K."/>
            <person name="Lipzen A."/>
            <person name="Mondo S."/>
            <person name="Riley R."/>
            <person name="Salamov A."/>
            <person name="Simmons B.A."/>
            <person name="Magnuson J.K."/>
            <person name="Henrissat B."/>
            <person name="Mortensen U.H."/>
            <person name="Larsen T.O."/>
            <person name="Devries R.P."/>
            <person name="Grigoriev I.V."/>
            <person name="Machida M."/>
            <person name="Baker S.E."/>
            <person name="Andersen M.R."/>
        </authorList>
    </citation>
    <scope>NUCLEOTIDE SEQUENCE [LARGE SCALE GENOMIC DNA]</scope>
    <source>
        <strain evidence="3 4">IBT 29228</strain>
    </source>
</reference>
<evidence type="ECO:0008006" key="5">
    <source>
        <dbReference type="Google" id="ProtNLM"/>
    </source>
</evidence>
<keyword evidence="4" id="KW-1185">Reference proteome</keyword>
<proteinExistence type="predicted"/>
<sequence>MEQLEQSLSPSPSIPSDTSPGSGATNSLASLLSASSYPMPEQIAPRTSQSGGQSPLYGGYGRLLRGNVPSERSRDELAMPVLSKAAAQSTAQRQRRESTTAVVLSPRKRGRPRKTEVRPTDNDRGERRRLQIRQAQRAYRSRKEETLSRYESRIAQLEAALNNMSSAILSFSEHVAYTEALAANHDLQSHLRATVKACRSYTEVLSQTSEGSITPSNSPPTIGDKSPTLFNNTATPAEQSSLATIQPPALSTVSVSPLSIGTLRGFPMPLNPGSPLLFDTATVTVVDLTQFIRQLRLACVYHAYYSLRDTSVKLNDLKRKFRFLLSMLNRESLTSYFEAAVDSTTHPERFVEWQEIPFFSVGGAGTHYPRILSPNSMVGNLSPTFENGSPVQQDPLAPFSSDVQEEMNGVWFNIHDLEGFLQEKKVQLLACPPSSPTQSVLEQTAIKASSLIRLLVSTCICLGRSPGWRRLDVERMLSMAAWT</sequence>
<accession>A0A5N7AX29</accession>
<protein>
    <recommendedName>
        <fullName evidence="5">BZIP domain-containing protein</fullName>
    </recommendedName>
</protein>
<name>A0A5N7AX29_9EURO</name>
<organism evidence="3 4">
    <name type="scientific">Aspergillus bertholletiae</name>
    <dbReference type="NCBI Taxonomy" id="1226010"/>
    <lineage>
        <taxon>Eukaryota</taxon>
        <taxon>Fungi</taxon>
        <taxon>Dikarya</taxon>
        <taxon>Ascomycota</taxon>
        <taxon>Pezizomycotina</taxon>
        <taxon>Eurotiomycetes</taxon>
        <taxon>Eurotiomycetidae</taxon>
        <taxon>Eurotiales</taxon>
        <taxon>Aspergillaceae</taxon>
        <taxon>Aspergillus</taxon>
        <taxon>Aspergillus subgen. Circumdati</taxon>
    </lineage>
</organism>
<dbReference type="Proteomes" id="UP000326198">
    <property type="component" value="Unassembled WGS sequence"/>
</dbReference>
<feature type="coiled-coil region" evidence="1">
    <location>
        <begin position="140"/>
        <end position="167"/>
    </location>
</feature>
<gene>
    <name evidence="3" type="ORF">BDV26DRAFT_270113</name>
</gene>
<evidence type="ECO:0000313" key="3">
    <source>
        <dbReference type="EMBL" id="KAE8374392.1"/>
    </source>
</evidence>
<dbReference type="CDD" id="cd14688">
    <property type="entry name" value="bZIP_YAP"/>
    <property type="match status" value="1"/>
</dbReference>
<dbReference type="AlphaFoldDB" id="A0A5N7AX29"/>
<keyword evidence="1" id="KW-0175">Coiled coil</keyword>
<feature type="region of interest" description="Disordered" evidence="2">
    <location>
        <begin position="83"/>
        <end position="127"/>
    </location>
</feature>
<feature type="region of interest" description="Disordered" evidence="2">
    <location>
        <begin position="1"/>
        <end position="67"/>
    </location>
</feature>
<evidence type="ECO:0000256" key="1">
    <source>
        <dbReference type="SAM" id="Coils"/>
    </source>
</evidence>
<dbReference type="SUPFAM" id="SSF57959">
    <property type="entry name" value="Leucine zipper domain"/>
    <property type="match status" value="1"/>
</dbReference>
<dbReference type="Gene3D" id="1.20.5.170">
    <property type="match status" value="1"/>
</dbReference>
<dbReference type="EMBL" id="ML736286">
    <property type="protein sequence ID" value="KAE8374392.1"/>
    <property type="molecule type" value="Genomic_DNA"/>
</dbReference>
<feature type="region of interest" description="Disordered" evidence="2">
    <location>
        <begin position="206"/>
        <end position="233"/>
    </location>
</feature>